<keyword evidence="4 9" id="KW-0997">Cell inner membrane</keyword>
<keyword evidence="6 9" id="KW-1133">Transmembrane helix</keyword>
<proteinExistence type="inferred from homology"/>
<gene>
    <name evidence="11" type="ORF">GCM10017056_43400</name>
</gene>
<evidence type="ECO:0000256" key="4">
    <source>
        <dbReference type="ARBA" id="ARBA00022519"/>
    </source>
</evidence>
<reference evidence="11" key="2">
    <citation type="submission" date="2020-09" db="EMBL/GenBank/DDBJ databases">
        <authorList>
            <person name="Sun Q."/>
            <person name="Kim S."/>
        </authorList>
    </citation>
    <scope>NUCLEOTIDE SEQUENCE</scope>
    <source>
        <strain evidence="11">KCTC 42650</strain>
    </source>
</reference>
<evidence type="ECO:0000256" key="9">
    <source>
        <dbReference type="RuleBase" id="RU369079"/>
    </source>
</evidence>
<dbReference type="InterPro" id="IPR055348">
    <property type="entry name" value="DctQ"/>
</dbReference>
<evidence type="ECO:0000256" key="7">
    <source>
        <dbReference type="ARBA" id="ARBA00023136"/>
    </source>
</evidence>
<dbReference type="Pfam" id="PF04290">
    <property type="entry name" value="DctQ"/>
    <property type="match status" value="1"/>
</dbReference>
<comment type="caution">
    <text evidence="11">The sequence shown here is derived from an EMBL/GenBank/DDBJ whole genome shotgun (WGS) entry which is preliminary data.</text>
</comment>
<feature type="transmembrane region" description="Helical" evidence="9">
    <location>
        <begin position="88"/>
        <end position="108"/>
    </location>
</feature>
<comment type="subcellular location">
    <subcellularLocation>
        <location evidence="1 9">Cell inner membrane</location>
        <topology evidence="1 9">Multi-pass membrane protein</topology>
    </subcellularLocation>
</comment>
<keyword evidence="2 9" id="KW-0813">Transport</keyword>
<dbReference type="InterPro" id="IPR007387">
    <property type="entry name" value="TRAP_DctQ"/>
</dbReference>
<organism evidence="11 12">
    <name type="scientific">Seohaeicola zhoushanensis</name>
    <dbReference type="NCBI Taxonomy" id="1569283"/>
    <lineage>
        <taxon>Bacteria</taxon>
        <taxon>Pseudomonadati</taxon>
        <taxon>Pseudomonadota</taxon>
        <taxon>Alphaproteobacteria</taxon>
        <taxon>Rhodobacterales</taxon>
        <taxon>Roseobacteraceae</taxon>
        <taxon>Seohaeicola</taxon>
    </lineage>
</organism>
<dbReference type="AlphaFoldDB" id="A0A8J3M9N7"/>
<protein>
    <recommendedName>
        <fullName evidence="9">TRAP transporter small permease protein</fullName>
    </recommendedName>
</protein>
<keyword evidence="3" id="KW-1003">Cell membrane</keyword>
<sequence>MTPIGILERFERVGDVVAAACLLLMMGAISIDALGRFMGSPLQGAYEFSELYLMVIIAFLPLARSVVTGGQVRMELLLPVLEKVPGRAVYRATTALALAAFLLTLWVAVPEALDKIAERETSYGLVRWPLYMSYVWFPVGIVLLCLRLVAEIIRPAPVKPHGTDAI</sequence>
<comment type="function">
    <text evidence="9">Part of the tripartite ATP-independent periplasmic (TRAP) transport system.</text>
</comment>
<evidence type="ECO:0000256" key="6">
    <source>
        <dbReference type="ARBA" id="ARBA00022989"/>
    </source>
</evidence>
<dbReference type="PANTHER" id="PTHR35011">
    <property type="entry name" value="2,3-DIKETO-L-GULONATE TRAP TRANSPORTER SMALL PERMEASE PROTEIN YIAM"/>
    <property type="match status" value="1"/>
</dbReference>
<keyword evidence="5 9" id="KW-0812">Transmembrane</keyword>
<keyword evidence="12" id="KW-1185">Reference proteome</keyword>
<feature type="transmembrane region" description="Helical" evidence="9">
    <location>
        <begin position="12"/>
        <end position="31"/>
    </location>
</feature>
<evidence type="ECO:0000256" key="2">
    <source>
        <dbReference type="ARBA" id="ARBA00022448"/>
    </source>
</evidence>
<dbReference type="EMBL" id="BNCJ01000019">
    <property type="protein sequence ID" value="GHF67473.1"/>
    <property type="molecule type" value="Genomic_DNA"/>
</dbReference>
<keyword evidence="7 9" id="KW-0472">Membrane</keyword>
<dbReference type="RefSeq" id="WP_189682224.1">
    <property type="nucleotide sequence ID" value="NZ_BNCJ01000019.1"/>
</dbReference>
<evidence type="ECO:0000256" key="5">
    <source>
        <dbReference type="ARBA" id="ARBA00022692"/>
    </source>
</evidence>
<accession>A0A8J3M9N7</accession>
<dbReference type="PANTHER" id="PTHR35011:SF10">
    <property type="entry name" value="TRAP TRANSPORTER SMALL PERMEASE PROTEIN"/>
    <property type="match status" value="1"/>
</dbReference>
<comment type="subunit">
    <text evidence="9">The complex comprises the extracytoplasmic solute receptor protein and the two transmembrane proteins.</text>
</comment>
<feature type="domain" description="Tripartite ATP-independent periplasmic transporters DctQ component" evidence="10">
    <location>
        <begin position="25"/>
        <end position="155"/>
    </location>
</feature>
<evidence type="ECO:0000256" key="1">
    <source>
        <dbReference type="ARBA" id="ARBA00004429"/>
    </source>
</evidence>
<name>A0A8J3M9N7_9RHOB</name>
<feature type="transmembrane region" description="Helical" evidence="9">
    <location>
        <begin position="51"/>
        <end position="67"/>
    </location>
</feature>
<dbReference type="GO" id="GO:0015740">
    <property type="term" value="P:C4-dicarboxylate transport"/>
    <property type="evidence" value="ECO:0007669"/>
    <property type="project" value="TreeGrafter"/>
</dbReference>
<evidence type="ECO:0000313" key="12">
    <source>
        <dbReference type="Proteomes" id="UP000626220"/>
    </source>
</evidence>
<evidence type="ECO:0000256" key="8">
    <source>
        <dbReference type="ARBA" id="ARBA00038436"/>
    </source>
</evidence>
<feature type="transmembrane region" description="Helical" evidence="9">
    <location>
        <begin position="128"/>
        <end position="150"/>
    </location>
</feature>
<evidence type="ECO:0000259" key="10">
    <source>
        <dbReference type="Pfam" id="PF04290"/>
    </source>
</evidence>
<dbReference type="GO" id="GO:0022857">
    <property type="term" value="F:transmembrane transporter activity"/>
    <property type="evidence" value="ECO:0007669"/>
    <property type="project" value="UniProtKB-UniRule"/>
</dbReference>
<evidence type="ECO:0000256" key="3">
    <source>
        <dbReference type="ARBA" id="ARBA00022475"/>
    </source>
</evidence>
<dbReference type="Proteomes" id="UP000626220">
    <property type="component" value="Unassembled WGS sequence"/>
</dbReference>
<comment type="similarity">
    <text evidence="8 9">Belongs to the TRAP transporter small permease family.</text>
</comment>
<dbReference type="GO" id="GO:0005886">
    <property type="term" value="C:plasma membrane"/>
    <property type="evidence" value="ECO:0007669"/>
    <property type="project" value="UniProtKB-SubCell"/>
</dbReference>
<reference evidence="11" key="1">
    <citation type="journal article" date="2014" name="Int. J. Syst. Evol. Microbiol.">
        <title>Complete genome sequence of Corynebacterium casei LMG S-19264T (=DSM 44701T), isolated from a smear-ripened cheese.</title>
        <authorList>
            <consortium name="US DOE Joint Genome Institute (JGI-PGF)"/>
            <person name="Walter F."/>
            <person name="Albersmeier A."/>
            <person name="Kalinowski J."/>
            <person name="Ruckert C."/>
        </authorList>
    </citation>
    <scope>NUCLEOTIDE SEQUENCE</scope>
    <source>
        <strain evidence="11">KCTC 42650</strain>
    </source>
</reference>
<evidence type="ECO:0000313" key="11">
    <source>
        <dbReference type="EMBL" id="GHF67473.1"/>
    </source>
</evidence>